<evidence type="ECO:0000313" key="3">
    <source>
        <dbReference type="Proteomes" id="UP000275385"/>
    </source>
</evidence>
<dbReference type="EMBL" id="QVQW01000012">
    <property type="protein sequence ID" value="RKU46778.1"/>
    <property type="molecule type" value="Genomic_DNA"/>
</dbReference>
<dbReference type="Proteomes" id="UP000275385">
    <property type="component" value="Unassembled WGS sequence"/>
</dbReference>
<comment type="caution">
    <text evidence="2">The sequence shown here is derived from an EMBL/GenBank/DDBJ whole genome shotgun (WGS) entry which is preliminary data.</text>
</comment>
<reference evidence="2 3" key="1">
    <citation type="submission" date="2018-08" db="EMBL/GenBank/DDBJ databases">
        <title>Draft genome of the lignicolous fungus Coniochaeta pulveracea.</title>
        <authorList>
            <person name="Borstlap C.J."/>
            <person name="De Witt R.N."/>
            <person name="Botha A."/>
            <person name="Volschenk H."/>
        </authorList>
    </citation>
    <scope>NUCLEOTIDE SEQUENCE [LARGE SCALE GENOMIC DNA]</scope>
    <source>
        <strain evidence="2 3">CAB683</strain>
    </source>
</reference>
<feature type="region of interest" description="Disordered" evidence="1">
    <location>
        <begin position="1"/>
        <end position="78"/>
    </location>
</feature>
<proteinExistence type="predicted"/>
<evidence type="ECO:0000256" key="1">
    <source>
        <dbReference type="SAM" id="MobiDB-lite"/>
    </source>
</evidence>
<organism evidence="2 3">
    <name type="scientific">Coniochaeta pulveracea</name>
    <dbReference type="NCBI Taxonomy" id="177199"/>
    <lineage>
        <taxon>Eukaryota</taxon>
        <taxon>Fungi</taxon>
        <taxon>Dikarya</taxon>
        <taxon>Ascomycota</taxon>
        <taxon>Pezizomycotina</taxon>
        <taxon>Sordariomycetes</taxon>
        <taxon>Sordariomycetidae</taxon>
        <taxon>Coniochaetales</taxon>
        <taxon>Coniochaetaceae</taxon>
        <taxon>Coniochaeta</taxon>
    </lineage>
</organism>
<name>A0A420YFT6_9PEZI</name>
<gene>
    <name evidence="2" type="ORF">DL546_006215</name>
</gene>
<feature type="compositionally biased region" description="Acidic residues" evidence="1">
    <location>
        <begin position="119"/>
        <end position="128"/>
    </location>
</feature>
<feature type="compositionally biased region" description="Low complexity" evidence="1">
    <location>
        <begin position="22"/>
        <end position="31"/>
    </location>
</feature>
<keyword evidence="3" id="KW-1185">Reference proteome</keyword>
<protein>
    <submittedName>
        <fullName evidence="2">Uncharacterized protein</fullName>
    </submittedName>
</protein>
<dbReference type="AlphaFoldDB" id="A0A420YFT6"/>
<feature type="compositionally biased region" description="Polar residues" evidence="1">
    <location>
        <begin position="42"/>
        <end position="65"/>
    </location>
</feature>
<accession>A0A420YFT6</accession>
<evidence type="ECO:0000313" key="2">
    <source>
        <dbReference type="EMBL" id="RKU46778.1"/>
    </source>
</evidence>
<sequence>MGGFKLYFPIEDEDKGRTVNEPTTPSTSSRSKSSDDAFCQTLGDSASSTQPVADETLANSSTQLSKDPMPGPLLNPFGKMDHYEAVAQPMAPCKEAKTYREHTTECNKRQSLSIQSLEEAADADDEPSQELNFRSYVGGRRRSSAQRSADYYAFMDARRRSSVQLSGR</sequence>
<feature type="region of interest" description="Disordered" evidence="1">
    <location>
        <begin position="117"/>
        <end position="151"/>
    </location>
</feature>